<comment type="caution">
    <text evidence="1">The sequence shown here is derived from an EMBL/GenBank/DDBJ whole genome shotgun (WGS) entry which is preliminary data.</text>
</comment>
<protein>
    <submittedName>
        <fullName evidence="1">Uncharacterized protein</fullName>
    </submittedName>
</protein>
<evidence type="ECO:0000313" key="2">
    <source>
        <dbReference type="Proteomes" id="UP001161389"/>
    </source>
</evidence>
<organism evidence="1 2">
    <name type="scientific">Litoribrevibacter albus</name>
    <dbReference type="NCBI Taxonomy" id="1473156"/>
    <lineage>
        <taxon>Bacteria</taxon>
        <taxon>Pseudomonadati</taxon>
        <taxon>Pseudomonadota</taxon>
        <taxon>Gammaproteobacteria</taxon>
        <taxon>Oceanospirillales</taxon>
        <taxon>Oceanospirillaceae</taxon>
        <taxon>Litoribrevibacter</taxon>
    </lineage>
</organism>
<sequence>MVLSAMSEEYAVLSGEIENWPCKDEMCRILETANLSLNVGEYAIRIKGFDHFVFREFGGDMNSPCITAETESADELIRQSHIVSQALSAAGLKHRFEVYDGNDELVAYHHFNWPKDW</sequence>
<dbReference type="AlphaFoldDB" id="A0AA37W4K2"/>
<reference evidence="1" key="2">
    <citation type="submission" date="2023-01" db="EMBL/GenBank/DDBJ databases">
        <title>Draft genome sequence of Litoribrevibacter albus strain NBRC 110071.</title>
        <authorList>
            <person name="Sun Q."/>
            <person name="Mori K."/>
        </authorList>
    </citation>
    <scope>NUCLEOTIDE SEQUENCE</scope>
    <source>
        <strain evidence="1">NBRC 110071</strain>
    </source>
</reference>
<keyword evidence="2" id="KW-1185">Reference proteome</keyword>
<dbReference type="Proteomes" id="UP001161389">
    <property type="component" value="Unassembled WGS sequence"/>
</dbReference>
<dbReference type="EMBL" id="BSNM01000003">
    <property type="protein sequence ID" value="GLQ30222.1"/>
    <property type="molecule type" value="Genomic_DNA"/>
</dbReference>
<proteinExistence type="predicted"/>
<reference evidence="1" key="1">
    <citation type="journal article" date="2014" name="Int. J. Syst. Evol. Microbiol.">
        <title>Complete genome sequence of Corynebacterium casei LMG S-19264T (=DSM 44701T), isolated from a smear-ripened cheese.</title>
        <authorList>
            <consortium name="US DOE Joint Genome Institute (JGI-PGF)"/>
            <person name="Walter F."/>
            <person name="Albersmeier A."/>
            <person name="Kalinowski J."/>
            <person name="Ruckert C."/>
        </authorList>
    </citation>
    <scope>NUCLEOTIDE SEQUENCE</scope>
    <source>
        <strain evidence="1">NBRC 110071</strain>
    </source>
</reference>
<gene>
    <name evidence="1" type="ORF">GCM10007876_07000</name>
</gene>
<evidence type="ECO:0000313" key="1">
    <source>
        <dbReference type="EMBL" id="GLQ30222.1"/>
    </source>
</evidence>
<accession>A0AA37W4K2</accession>
<name>A0AA37W4K2_9GAMM</name>